<evidence type="ECO:0000313" key="5">
    <source>
        <dbReference type="EMBL" id="KTD85668.1"/>
    </source>
</evidence>
<organism evidence="5 6">
    <name type="scientific">Paenibacillus etheri</name>
    <dbReference type="NCBI Taxonomy" id="1306852"/>
    <lineage>
        <taxon>Bacteria</taxon>
        <taxon>Bacillati</taxon>
        <taxon>Bacillota</taxon>
        <taxon>Bacilli</taxon>
        <taxon>Bacillales</taxon>
        <taxon>Paenibacillaceae</taxon>
        <taxon>Paenibacillus</taxon>
    </lineage>
</organism>
<dbReference type="GO" id="GO:0016787">
    <property type="term" value="F:hydrolase activity"/>
    <property type="evidence" value="ECO:0007669"/>
    <property type="project" value="UniProtKB-KW"/>
</dbReference>
<dbReference type="PANTHER" id="PTHR10819">
    <property type="entry name" value="PHOSPHOTRIESTERASE-RELATED"/>
    <property type="match status" value="1"/>
</dbReference>
<comment type="similarity">
    <text evidence="4">Belongs to the metallo-dependent hydrolases superfamily. Phosphotriesterase family.</text>
</comment>
<evidence type="ECO:0000256" key="1">
    <source>
        <dbReference type="ARBA" id="ARBA00022723"/>
    </source>
</evidence>
<feature type="binding site" evidence="3">
    <location>
        <position position="251"/>
    </location>
    <ligand>
        <name>a divalent metal cation</name>
        <dbReference type="ChEBI" id="CHEBI:60240"/>
        <label>1</label>
    </ligand>
</feature>
<comment type="cofactor">
    <cofactor evidence="3">
        <name>a divalent metal cation</name>
        <dbReference type="ChEBI" id="CHEBI:60240"/>
    </cofactor>
    <text evidence="3">Binds 2 divalent metal cations per subunit.</text>
</comment>
<dbReference type="PIRSF" id="PIRSF016839">
    <property type="entry name" value="PhP"/>
    <property type="match status" value="1"/>
</dbReference>
<keyword evidence="1 3" id="KW-0479">Metal-binding</keyword>
<comment type="caution">
    <text evidence="4">Lacks conserved residue(s) required for the propagation of feature annotation.</text>
</comment>
<dbReference type="InterPro" id="IPR032466">
    <property type="entry name" value="Metal_Hydrolase"/>
</dbReference>
<dbReference type="InterPro" id="IPR001559">
    <property type="entry name" value="Phosphotriesterase"/>
</dbReference>
<feature type="binding site" evidence="3">
    <location>
        <position position="133"/>
    </location>
    <ligand>
        <name>a divalent metal cation</name>
        <dbReference type="ChEBI" id="CHEBI:60240"/>
        <label>1</label>
    </ligand>
</feature>
<dbReference type="RefSeq" id="WP_060624509.1">
    <property type="nucleotide sequence ID" value="NZ_LCZJ02000026.1"/>
</dbReference>
<dbReference type="AlphaFoldDB" id="A0A0W1AWL6"/>
<dbReference type="EMBL" id="LCZJ02000026">
    <property type="protein sequence ID" value="KTD85668.1"/>
    <property type="molecule type" value="Genomic_DNA"/>
</dbReference>
<dbReference type="SUPFAM" id="SSF51556">
    <property type="entry name" value="Metallo-dependent hydrolases"/>
    <property type="match status" value="1"/>
</dbReference>
<feature type="binding site" evidence="3">
    <location>
        <position position="166"/>
    </location>
    <ligand>
        <name>a divalent metal cation</name>
        <dbReference type="ChEBI" id="CHEBI:60240"/>
        <label>2</label>
    </ligand>
</feature>
<accession>A0A0W1AWL6</accession>
<comment type="caution">
    <text evidence="5">The sequence shown here is derived from an EMBL/GenBank/DDBJ whole genome shotgun (WGS) entry which is preliminary data.</text>
</comment>
<feature type="binding site" evidence="3">
    <location>
        <position position="194"/>
    </location>
    <ligand>
        <name>a divalent metal cation</name>
        <dbReference type="ChEBI" id="CHEBI:60240"/>
        <label>2</label>
    </ligand>
</feature>
<feature type="binding site" evidence="3">
    <location>
        <position position="23"/>
    </location>
    <ligand>
        <name>a divalent metal cation</name>
        <dbReference type="ChEBI" id="CHEBI:60240"/>
        <label>1</label>
    </ligand>
</feature>
<evidence type="ECO:0000313" key="6">
    <source>
        <dbReference type="Proteomes" id="UP000054709"/>
    </source>
</evidence>
<keyword evidence="6" id="KW-1185">Reference proteome</keyword>
<dbReference type="PROSITE" id="PS51347">
    <property type="entry name" value="PHOSPHOTRIESTERASE_2"/>
    <property type="match status" value="1"/>
</dbReference>
<dbReference type="Pfam" id="PF02126">
    <property type="entry name" value="PTE"/>
    <property type="match status" value="1"/>
</dbReference>
<evidence type="ECO:0000256" key="3">
    <source>
        <dbReference type="PIRSR" id="PIRSR601559-52"/>
    </source>
</evidence>
<feature type="binding site" evidence="3">
    <location>
        <position position="21"/>
    </location>
    <ligand>
        <name>a divalent metal cation</name>
        <dbReference type="ChEBI" id="CHEBI:60240"/>
        <label>1</label>
    </ligand>
</feature>
<feature type="binding site" evidence="3">
    <location>
        <position position="133"/>
    </location>
    <ligand>
        <name>a divalent metal cation</name>
        <dbReference type="ChEBI" id="CHEBI:60240"/>
        <label>2</label>
    </ligand>
</feature>
<evidence type="ECO:0000256" key="2">
    <source>
        <dbReference type="ARBA" id="ARBA00022801"/>
    </source>
</evidence>
<dbReference type="PANTHER" id="PTHR10819:SF3">
    <property type="entry name" value="PHOSPHOTRIESTERASE-RELATED PROTEIN"/>
    <property type="match status" value="1"/>
</dbReference>
<reference evidence="5 6" key="1">
    <citation type="journal article" date="2015" name="Int. Biodeterior. Biodegradation">
        <title>Physiological and genetic screening methods for the isolation of methyl tert-butyl ether-degrading bacteria for bioremediation purposes.</title>
        <authorList>
            <person name="Guisado I.M."/>
            <person name="Purswani J."/>
            <person name="Gonzalez Lopez J."/>
            <person name="Pozo C."/>
        </authorList>
    </citation>
    <scope>NUCLEOTIDE SEQUENCE [LARGE SCALE GENOMIC DNA]</scope>
    <source>
        <strain evidence="5 6">SH7</strain>
    </source>
</reference>
<name>A0A0W1AWL6_9BACL</name>
<dbReference type="GO" id="GO:0008270">
    <property type="term" value="F:zinc ion binding"/>
    <property type="evidence" value="ECO:0007669"/>
    <property type="project" value="InterPro"/>
</dbReference>
<dbReference type="Proteomes" id="UP000054709">
    <property type="component" value="Unassembled WGS sequence"/>
</dbReference>
<gene>
    <name evidence="5" type="ORF">UQ64_19435</name>
</gene>
<proteinExistence type="inferred from homology"/>
<keyword evidence="2 5" id="KW-0378">Hydrolase</keyword>
<protein>
    <submittedName>
        <fullName evidence="5">Metal-dependent hydrolase</fullName>
    </submittedName>
</protein>
<sequence>MKLHTINGLIDVMGINSTMIHEHLVFDLTHVRNDADSKLHSSDVIEEIEGLQASGCDLIVEVSNIGMGRDPLGMLEISERTGISIIASTGFYKECFYPSFVFESSAESLSEIFIRELEVGMDETSIKAGLIAEIGSSLNEITVAEEAVFHAAIIAHQATGAPISTHCEIGTMGRQQLALFEKYGADLSKVSFGHQDLNLDINEQRELLRSGAFIQFDTIGKNNYRTDEDRALNLVQLLEDGFEDRLMLSCDITRKSHLRQHGGHGYNHLYESFIPKLKQHGVTDTVLEKMLKVNPRNFLNF</sequence>
<dbReference type="OrthoDB" id="105927at2"/>
<dbReference type="Gene3D" id="3.20.20.140">
    <property type="entry name" value="Metal-dependent hydrolases"/>
    <property type="match status" value="1"/>
</dbReference>
<evidence type="ECO:0000256" key="4">
    <source>
        <dbReference type="PROSITE-ProRule" id="PRU00679"/>
    </source>
</evidence>